<evidence type="ECO:0000256" key="1">
    <source>
        <dbReference type="SAM" id="MobiDB-lite"/>
    </source>
</evidence>
<keyword evidence="3" id="KW-1185">Reference proteome</keyword>
<sequence length="291" mass="32722">MGAYKPNCHFEFPDPQHDFQASTTQKRRHRKGDAETAAPCPPVIGAISPSKHCRWYWALVVASACSLVPPYAVTPSRARLIWTVAWYAILMNGSLAWNTQRWEWPVPLQWPANHAMDACYRERAAEYDSVCSSDRELDPDSSTAMLGPTIKVYIEWGKRVRNDVKAEERGEGEPFVHVALFVSLSFGAKLGSCKFPEDDVALCQLPVLTRNGRYVAWRPRGIALFSPVSDLLGDNGVMSAWGGQRKLLIKRRGESFQSHQCMEDVRLKTMHQFWERAAVGGFMSGRSCGET</sequence>
<reference evidence="2" key="1">
    <citation type="submission" date="2023-06" db="EMBL/GenBank/DDBJ databases">
        <authorList>
            <consortium name="Lawrence Berkeley National Laboratory"/>
            <person name="Ahrendt S."/>
            <person name="Sahu N."/>
            <person name="Indic B."/>
            <person name="Wong-Bajracharya J."/>
            <person name="Merenyi Z."/>
            <person name="Ke H.-M."/>
            <person name="Monk M."/>
            <person name="Kocsube S."/>
            <person name="Drula E."/>
            <person name="Lipzen A."/>
            <person name="Balint B."/>
            <person name="Henrissat B."/>
            <person name="Andreopoulos B."/>
            <person name="Martin F.M."/>
            <person name="Harder C.B."/>
            <person name="Rigling D."/>
            <person name="Ford K.L."/>
            <person name="Foster G.D."/>
            <person name="Pangilinan J."/>
            <person name="Papanicolaou A."/>
            <person name="Barry K."/>
            <person name="LaButti K."/>
            <person name="Viragh M."/>
            <person name="Koriabine M."/>
            <person name="Yan M."/>
            <person name="Riley R."/>
            <person name="Champramary S."/>
            <person name="Plett K.L."/>
            <person name="Tsai I.J."/>
            <person name="Slot J."/>
            <person name="Sipos G."/>
            <person name="Plett J."/>
            <person name="Nagy L.G."/>
            <person name="Grigoriev I.V."/>
        </authorList>
    </citation>
    <scope>NUCLEOTIDE SEQUENCE</scope>
    <source>
        <strain evidence="2">CCBAS 213</strain>
    </source>
</reference>
<dbReference type="EMBL" id="JAUEPS010000023">
    <property type="protein sequence ID" value="KAK0457001.1"/>
    <property type="molecule type" value="Genomic_DNA"/>
</dbReference>
<gene>
    <name evidence="2" type="ORF">EV420DRAFT_1748899</name>
</gene>
<accession>A0AA39KBW4</accession>
<comment type="caution">
    <text evidence="2">The sequence shown here is derived from an EMBL/GenBank/DDBJ whole genome shotgun (WGS) entry which is preliminary data.</text>
</comment>
<feature type="region of interest" description="Disordered" evidence="1">
    <location>
        <begin position="13"/>
        <end position="37"/>
    </location>
</feature>
<feature type="non-terminal residue" evidence="2">
    <location>
        <position position="291"/>
    </location>
</feature>
<dbReference type="GeneID" id="85363812"/>
<dbReference type="AlphaFoldDB" id="A0AA39KBW4"/>
<dbReference type="RefSeq" id="XP_060329316.1">
    <property type="nucleotide sequence ID" value="XM_060480264.1"/>
</dbReference>
<evidence type="ECO:0000313" key="2">
    <source>
        <dbReference type="EMBL" id="KAK0457001.1"/>
    </source>
</evidence>
<organism evidence="2 3">
    <name type="scientific">Armillaria tabescens</name>
    <name type="common">Ringless honey mushroom</name>
    <name type="synonym">Agaricus tabescens</name>
    <dbReference type="NCBI Taxonomy" id="1929756"/>
    <lineage>
        <taxon>Eukaryota</taxon>
        <taxon>Fungi</taxon>
        <taxon>Dikarya</taxon>
        <taxon>Basidiomycota</taxon>
        <taxon>Agaricomycotina</taxon>
        <taxon>Agaricomycetes</taxon>
        <taxon>Agaricomycetidae</taxon>
        <taxon>Agaricales</taxon>
        <taxon>Marasmiineae</taxon>
        <taxon>Physalacriaceae</taxon>
        <taxon>Desarmillaria</taxon>
    </lineage>
</organism>
<evidence type="ECO:0000313" key="3">
    <source>
        <dbReference type="Proteomes" id="UP001175211"/>
    </source>
</evidence>
<name>A0AA39KBW4_ARMTA</name>
<proteinExistence type="predicted"/>
<protein>
    <submittedName>
        <fullName evidence="2">Uncharacterized protein</fullName>
    </submittedName>
</protein>
<dbReference type="Proteomes" id="UP001175211">
    <property type="component" value="Unassembled WGS sequence"/>
</dbReference>